<evidence type="ECO:0000256" key="9">
    <source>
        <dbReference type="ARBA" id="ARBA00022840"/>
    </source>
</evidence>
<organism evidence="13 14">
    <name type="scientific">Vibrio nereis</name>
    <dbReference type="NCBI Taxonomy" id="693"/>
    <lineage>
        <taxon>Bacteria</taxon>
        <taxon>Pseudomonadati</taxon>
        <taxon>Pseudomonadota</taxon>
        <taxon>Gammaproteobacteria</taxon>
        <taxon>Vibrionales</taxon>
        <taxon>Vibrionaceae</taxon>
        <taxon>Vibrio</taxon>
    </lineage>
</organism>
<dbReference type="CDD" id="cd00082">
    <property type="entry name" value="HisKA"/>
    <property type="match status" value="1"/>
</dbReference>
<dbReference type="InterPro" id="IPR036890">
    <property type="entry name" value="HATPase_C_sf"/>
</dbReference>
<dbReference type="InterPro" id="IPR005467">
    <property type="entry name" value="His_kinase_dom"/>
</dbReference>
<keyword evidence="9" id="KW-0067">ATP-binding</keyword>
<keyword evidence="10" id="KW-1133">Transmembrane helix</keyword>
<evidence type="ECO:0000256" key="3">
    <source>
        <dbReference type="ARBA" id="ARBA00012438"/>
    </source>
</evidence>
<keyword evidence="5" id="KW-0597">Phosphoprotein</keyword>
<dbReference type="SMART" id="SM00388">
    <property type="entry name" value="HisKA"/>
    <property type="match status" value="1"/>
</dbReference>
<dbReference type="SUPFAM" id="SSF47384">
    <property type="entry name" value="Homodimeric domain of signal transducing histidine kinase"/>
    <property type="match status" value="1"/>
</dbReference>
<feature type="domain" description="Histidine kinase" evidence="11">
    <location>
        <begin position="313"/>
        <end position="528"/>
    </location>
</feature>
<feature type="domain" description="HAMP" evidence="12">
    <location>
        <begin position="253"/>
        <end position="305"/>
    </location>
</feature>
<dbReference type="InterPro" id="IPR003661">
    <property type="entry name" value="HisK_dim/P_dom"/>
</dbReference>
<dbReference type="Proteomes" id="UP000037515">
    <property type="component" value="Unassembled WGS sequence"/>
</dbReference>
<accession>A0A0M0HTM7</accession>
<evidence type="ECO:0000256" key="7">
    <source>
        <dbReference type="ARBA" id="ARBA00022741"/>
    </source>
</evidence>
<comment type="caution">
    <text evidence="13">The sequence shown here is derived from an EMBL/GenBank/DDBJ whole genome shotgun (WGS) entry which is preliminary data.</text>
</comment>
<dbReference type="PRINTS" id="PR00344">
    <property type="entry name" value="BCTRLSENSOR"/>
</dbReference>
<dbReference type="GO" id="GO:0005886">
    <property type="term" value="C:plasma membrane"/>
    <property type="evidence" value="ECO:0007669"/>
    <property type="project" value="UniProtKB-SubCell"/>
</dbReference>
<dbReference type="AlphaFoldDB" id="A0A0M0HTM7"/>
<keyword evidence="10" id="KW-0472">Membrane</keyword>
<protein>
    <recommendedName>
        <fullName evidence="3">histidine kinase</fullName>
        <ecNumber evidence="3">2.7.13.3</ecNumber>
    </recommendedName>
</protein>
<dbReference type="Gene3D" id="3.30.565.10">
    <property type="entry name" value="Histidine kinase-like ATPase, C-terminal domain"/>
    <property type="match status" value="1"/>
</dbReference>
<dbReference type="PROSITE" id="PS50885">
    <property type="entry name" value="HAMP"/>
    <property type="match status" value="1"/>
</dbReference>
<evidence type="ECO:0000313" key="14">
    <source>
        <dbReference type="Proteomes" id="UP000037515"/>
    </source>
</evidence>
<dbReference type="GO" id="GO:0000155">
    <property type="term" value="F:phosphorelay sensor kinase activity"/>
    <property type="evidence" value="ECO:0007669"/>
    <property type="project" value="InterPro"/>
</dbReference>
<comment type="catalytic activity">
    <reaction evidence="1">
        <text>ATP + protein L-histidine = ADP + protein N-phospho-L-histidine.</text>
        <dbReference type="EC" id="2.7.13.3"/>
    </reaction>
</comment>
<dbReference type="Gene3D" id="1.10.287.130">
    <property type="match status" value="1"/>
</dbReference>
<dbReference type="PANTHER" id="PTHR44936:SF10">
    <property type="entry name" value="SENSOR PROTEIN RSTB"/>
    <property type="match status" value="1"/>
</dbReference>
<evidence type="ECO:0000259" key="12">
    <source>
        <dbReference type="PROSITE" id="PS50885"/>
    </source>
</evidence>
<keyword evidence="14" id="KW-1185">Reference proteome</keyword>
<dbReference type="GO" id="GO:0005524">
    <property type="term" value="F:ATP binding"/>
    <property type="evidence" value="ECO:0007669"/>
    <property type="project" value="UniProtKB-KW"/>
</dbReference>
<evidence type="ECO:0000256" key="10">
    <source>
        <dbReference type="SAM" id="Phobius"/>
    </source>
</evidence>
<evidence type="ECO:0000256" key="6">
    <source>
        <dbReference type="ARBA" id="ARBA00022679"/>
    </source>
</evidence>
<dbReference type="EC" id="2.7.13.3" evidence="3"/>
<dbReference type="RefSeq" id="WP_082331624.1">
    <property type="nucleotide sequence ID" value="NZ_LHPJ01000001.1"/>
</dbReference>
<comment type="subcellular location">
    <subcellularLocation>
        <location evidence="2">Cell membrane</location>
        <topology evidence="2">Multi-pass membrane protein</topology>
    </subcellularLocation>
</comment>
<evidence type="ECO:0000259" key="11">
    <source>
        <dbReference type="PROSITE" id="PS50109"/>
    </source>
</evidence>
<dbReference type="SUPFAM" id="SSF55874">
    <property type="entry name" value="ATPase domain of HSP90 chaperone/DNA topoisomerase II/histidine kinase"/>
    <property type="match status" value="1"/>
</dbReference>
<reference evidence="14" key="1">
    <citation type="submission" date="2015-08" db="EMBL/GenBank/DDBJ databases">
        <title>Vibrio galatheae sp. nov., a novel member of the Vibrionaceae family isolated from the Solomon Islands.</title>
        <authorList>
            <person name="Giubergia S."/>
            <person name="Machado H."/>
            <person name="Mateiu R.V."/>
            <person name="Gram L."/>
        </authorList>
    </citation>
    <scope>NUCLEOTIDE SEQUENCE [LARGE SCALE GENOMIC DNA]</scope>
    <source>
        <strain evidence="14">DSM 19584</strain>
    </source>
</reference>
<dbReference type="PANTHER" id="PTHR44936">
    <property type="entry name" value="SENSOR PROTEIN CREC"/>
    <property type="match status" value="1"/>
</dbReference>
<keyword evidence="4" id="KW-1003">Cell membrane</keyword>
<dbReference type="Pfam" id="PF00512">
    <property type="entry name" value="HisKA"/>
    <property type="match status" value="1"/>
</dbReference>
<feature type="transmembrane region" description="Helical" evidence="10">
    <location>
        <begin position="6"/>
        <end position="25"/>
    </location>
</feature>
<evidence type="ECO:0000256" key="2">
    <source>
        <dbReference type="ARBA" id="ARBA00004651"/>
    </source>
</evidence>
<keyword evidence="8" id="KW-0418">Kinase</keyword>
<dbReference type="Gene3D" id="6.10.340.10">
    <property type="match status" value="1"/>
</dbReference>
<dbReference type="PROSITE" id="PS50109">
    <property type="entry name" value="HIS_KIN"/>
    <property type="match status" value="1"/>
</dbReference>
<dbReference type="InterPro" id="IPR050980">
    <property type="entry name" value="2C_sensor_his_kinase"/>
</dbReference>
<evidence type="ECO:0000256" key="1">
    <source>
        <dbReference type="ARBA" id="ARBA00000085"/>
    </source>
</evidence>
<dbReference type="InterPro" id="IPR004358">
    <property type="entry name" value="Sig_transdc_His_kin-like_C"/>
</dbReference>
<keyword evidence="10" id="KW-0812">Transmembrane</keyword>
<dbReference type="Pfam" id="PF02518">
    <property type="entry name" value="HATPase_c"/>
    <property type="match status" value="1"/>
</dbReference>
<dbReference type="PATRIC" id="fig|693.5.peg.30"/>
<keyword evidence="7" id="KW-0547">Nucleotide-binding</keyword>
<evidence type="ECO:0000256" key="8">
    <source>
        <dbReference type="ARBA" id="ARBA00022777"/>
    </source>
</evidence>
<dbReference type="OrthoDB" id="9804645at2"/>
<evidence type="ECO:0000313" key="13">
    <source>
        <dbReference type="EMBL" id="KOO05247.1"/>
    </source>
</evidence>
<dbReference type="SMART" id="SM00304">
    <property type="entry name" value="HAMP"/>
    <property type="match status" value="1"/>
</dbReference>
<dbReference type="STRING" id="693.AKJ17_00145"/>
<name>A0A0M0HTM7_VIBNE</name>
<evidence type="ECO:0000256" key="4">
    <source>
        <dbReference type="ARBA" id="ARBA00022475"/>
    </source>
</evidence>
<feature type="transmembrane region" description="Helical" evidence="10">
    <location>
        <begin position="232"/>
        <end position="256"/>
    </location>
</feature>
<dbReference type="SMART" id="SM00387">
    <property type="entry name" value="HATPase_c"/>
    <property type="match status" value="1"/>
</dbReference>
<dbReference type="InterPro" id="IPR003594">
    <property type="entry name" value="HATPase_dom"/>
</dbReference>
<sequence length="550" mass="62868">MLRSFAILWFAVFTPLILLVIPTDLNPLQALSKSMSERFFKPIYSTSVNLLEEQLLAQPPEQWQETIKQHNQFFYNPLKLKTLQDFQSQPDIINELRQGNIAFEFDSPMALLKRVGRSQHVIYYALQESEESVVANQAKGALYLAKQDLLKHPKEQWGERLALNHSDLPITIKLVEKPNVPDILLEKLEATDDFIASHTLADRSTIQLLTQVDNEHWILVADEGSRTVKMKLITYAAAALFGLVSATLILWVYPLWRDLKGLARTANAFGRGVLTRRAKTSSLSVVSQLSDSFNQMANNIEQLIASQRELTRAVAHDLRTPLYRLRFALEMLEDETVSEAQKNKYRRTAISSLDSLDQLINQTLLLSRYNRVADVSHFSVVKFGQRLARELEDFQLEHYHFNVNFRCEDELLNLDILIDERGLIRAINNLLSNAARFAKHTIQITFTRIDNNLAVIVEDDGIGIDKTMRDKVFEPFIQLDNQERSSDKGYGLGLAIVKQIALWHDGKVTVEHSQLGGAKFVLCWPVRVKQTQRSNVTDSDTNRLKTDKDL</sequence>
<evidence type="ECO:0000256" key="5">
    <source>
        <dbReference type="ARBA" id="ARBA00022553"/>
    </source>
</evidence>
<proteinExistence type="predicted"/>
<dbReference type="EMBL" id="LHPJ01000001">
    <property type="protein sequence ID" value="KOO05247.1"/>
    <property type="molecule type" value="Genomic_DNA"/>
</dbReference>
<dbReference type="InterPro" id="IPR036097">
    <property type="entry name" value="HisK_dim/P_sf"/>
</dbReference>
<gene>
    <name evidence="13" type="ORF">AKJ17_00145</name>
</gene>
<keyword evidence="6" id="KW-0808">Transferase</keyword>
<dbReference type="InterPro" id="IPR003660">
    <property type="entry name" value="HAMP_dom"/>
</dbReference>